<dbReference type="InterPro" id="IPR052902">
    <property type="entry name" value="ABC-2_transporter"/>
</dbReference>
<dbReference type="RefSeq" id="WP_143938156.1">
    <property type="nucleotide sequence ID" value="NZ_VKKG01000003.1"/>
</dbReference>
<organism evidence="8 9">
    <name type="scientific">Tessaracoccus rhinocerotis</name>
    <dbReference type="NCBI Taxonomy" id="1689449"/>
    <lineage>
        <taxon>Bacteria</taxon>
        <taxon>Bacillati</taxon>
        <taxon>Actinomycetota</taxon>
        <taxon>Actinomycetes</taxon>
        <taxon>Propionibacteriales</taxon>
        <taxon>Propionibacteriaceae</taxon>
        <taxon>Tessaracoccus</taxon>
    </lineage>
</organism>
<keyword evidence="9" id="KW-1185">Reference proteome</keyword>
<evidence type="ECO:0000256" key="5">
    <source>
        <dbReference type="ARBA" id="ARBA00023251"/>
    </source>
</evidence>
<dbReference type="OrthoDB" id="3217868at2"/>
<evidence type="ECO:0000259" key="7">
    <source>
        <dbReference type="Pfam" id="PF01061"/>
    </source>
</evidence>
<dbReference type="Proteomes" id="UP000317638">
    <property type="component" value="Unassembled WGS sequence"/>
</dbReference>
<dbReference type="EMBL" id="VKKG01000003">
    <property type="protein sequence ID" value="TRY18180.1"/>
    <property type="molecule type" value="Genomic_DNA"/>
</dbReference>
<dbReference type="Pfam" id="PF01061">
    <property type="entry name" value="ABC2_membrane"/>
    <property type="match status" value="1"/>
</dbReference>
<feature type="transmembrane region" description="Helical" evidence="6">
    <location>
        <begin position="142"/>
        <end position="164"/>
    </location>
</feature>
<accession>A0A553K0E6</accession>
<feature type="domain" description="ABC-2 type transporter transmembrane" evidence="7">
    <location>
        <begin position="4"/>
        <end position="217"/>
    </location>
</feature>
<name>A0A553K0E6_9ACTN</name>
<evidence type="ECO:0000256" key="6">
    <source>
        <dbReference type="SAM" id="Phobius"/>
    </source>
</evidence>
<keyword evidence="4 6" id="KW-0472">Membrane</keyword>
<feature type="transmembrane region" description="Helical" evidence="6">
    <location>
        <begin position="176"/>
        <end position="194"/>
    </location>
</feature>
<dbReference type="GO" id="GO:0043190">
    <property type="term" value="C:ATP-binding cassette (ABC) transporter complex"/>
    <property type="evidence" value="ECO:0007669"/>
    <property type="project" value="InterPro"/>
</dbReference>
<dbReference type="GO" id="GO:0140359">
    <property type="term" value="F:ABC-type transporter activity"/>
    <property type="evidence" value="ECO:0007669"/>
    <property type="project" value="InterPro"/>
</dbReference>
<dbReference type="PANTHER" id="PTHR43027:SF2">
    <property type="entry name" value="TRANSPORT PERMEASE PROTEIN"/>
    <property type="match status" value="1"/>
</dbReference>
<evidence type="ECO:0000313" key="8">
    <source>
        <dbReference type="EMBL" id="TRY18180.1"/>
    </source>
</evidence>
<sequence>MNALSALTRMETTLLLRNPNALFMALAFPAALLLVQGFVIPGTREPVTGISDPVFEGLRVIDLFVPIALTVVLGSVALTNFPSAMGGYRELGVLRRLGSTPVGPHRVLGAQLIVSAASLLAGAVAATGVAMALLGAQAPRSVPLVLATFCLAAVAMLSLGAIVAARASSAQNANGIGMLIFIASLFSAGVWTPGPLMNETLRQIAGFTPLGAASQSLSAAWYGQPFPWAQLLVLLGWAVPCALIAYRTFRWR</sequence>
<dbReference type="InterPro" id="IPR013525">
    <property type="entry name" value="ABC2_TM"/>
</dbReference>
<evidence type="ECO:0000256" key="4">
    <source>
        <dbReference type="ARBA" id="ARBA00023136"/>
    </source>
</evidence>
<keyword evidence="2 6" id="KW-0812">Transmembrane</keyword>
<dbReference type="PANTHER" id="PTHR43027">
    <property type="entry name" value="DOXORUBICIN RESISTANCE ABC TRANSPORTER PERMEASE PROTEIN DRRC-RELATED"/>
    <property type="match status" value="1"/>
</dbReference>
<keyword evidence="5" id="KW-0046">Antibiotic resistance</keyword>
<protein>
    <submittedName>
        <fullName evidence="8">ABC transporter permease</fullName>
    </submittedName>
</protein>
<comment type="caution">
    <text evidence="8">The sequence shown here is derived from an EMBL/GenBank/DDBJ whole genome shotgun (WGS) entry which is preliminary data.</text>
</comment>
<feature type="transmembrane region" description="Helical" evidence="6">
    <location>
        <begin position="112"/>
        <end position="136"/>
    </location>
</feature>
<dbReference type="InterPro" id="IPR000412">
    <property type="entry name" value="ABC_2_transport"/>
</dbReference>
<comment type="subcellular location">
    <subcellularLocation>
        <location evidence="1">Membrane</location>
        <topology evidence="1">Multi-pass membrane protein</topology>
    </subcellularLocation>
</comment>
<dbReference type="GO" id="GO:0046677">
    <property type="term" value="P:response to antibiotic"/>
    <property type="evidence" value="ECO:0007669"/>
    <property type="project" value="UniProtKB-KW"/>
</dbReference>
<gene>
    <name evidence="8" type="ORF">FOJ82_08995</name>
</gene>
<evidence type="ECO:0000256" key="3">
    <source>
        <dbReference type="ARBA" id="ARBA00022989"/>
    </source>
</evidence>
<dbReference type="PIRSF" id="PIRSF006648">
    <property type="entry name" value="DrrB"/>
    <property type="match status" value="1"/>
</dbReference>
<reference evidence="8 9" key="1">
    <citation type="submission" date="2019-07" db="EMBL/GenBank/DDBJ databases">
        <authorList>
            <person name="Zhou L.-Y."/>
        </authorList>
    </citation>
    <scope>NUCLEOTIDE SEQUENCE [LARGE SCALE GENOMIC DNA]</scope>
    <source>
        <strain evidence="8 9">YIM 101269</strain>
    </source>
</reference>
<evidence type="ECO:0000313" key="9">
    <source>
        <dbReference type="Proteomes" id="UP000317638"/>
    </source>
</evidence>
<proteinExistence type="predicted"/>
<keyword evidence="3 6" id="KW-1133">Transmembrane helix</keyword>
<feature type="transmembrane region" description="Helical" evidence="6">
    <location>
        <begin position="226"/>
        <end position="246"/>
    </location>
</feature>
<feature type="transmembrane region" description="Helical" evidence="6">
    <location>
        <begin position="21"/>
        <end position="40"/>
    </location>
</feature>
<evidence type="ECO:0000256" key="2">
    <source>
        <dbReference type="ARBA" id="ARBA00022692"/>
    </source>
</evidence>
<evidence type="ECO:0000256" key="1">
    <source>
        <dbReference type="ARBA" id="ARBA00004141"/>
    </source>
</evidence>
<dbReference type="AlphaFoldDB" id="A0A553K0E6"/>
<feature type="transmembrane region" description="Helical" evidence="6">
    <location>
        <begin position="60"/>
        <end position="81"/>
    </location>
</feature>